<reference evidence="1 2" key="1">
    <citation type="submission" date="2018-08" db="EMBL/GenBank/DDBJ databases">
        <title>Genome and evolution of the arbuscular mycorrhizal fungus Diversispora epigaea (formerly Glomus versiforme) and its bacterial endosymbionts.</title>
        <authorList>
            <person name="Sun X."/>
            <person name="Fei Z."/>
            <person name="Harrison M."/>
        </authorList>
    </citation>
    <scope>NUCLEOTIDE SEQUENCE [LARGE SCALE GENOMIC DNA]</scope>
    <source>
        <strain evidence="1 2">IT104</strain>
    </source>
</reference>
<gene>
    <name evidence="1" type="ORF">Glove_801g8</name>
</gene>
<evidence type="ECO:0000313" key="1">
    <source>
        <dbReference type="EMBL" id="RHZ43935.1"/>
    </source>
</evidence>
<evidence type="ECO:0000313" key="2">
    <source>
        <dbReference type="Proteomes" id="UP000266861"/>
    </source>
</evidence>
<comment type="caution">
    <text evidence="1">The sequence shown here is derived from an EMBL/GenBank/DDBJ whole genome shotgun (WGS) entry which is preliminary data.</text>
</comment>
<dbReference type="STRING" id="1348612.A0A397FZ25"/>
<organism evidence="1 2">
    <name type="scientific">Diversispora epigaea</name>
    <dbReference type="NCBI Taxonomy" id="1348612"/>
    <lineage>
        <taxon>Eukaryota</taxon>
        <taxon>Fungi</taxon>
        <taxon>Fungi incertae sedis</taxon>
        <taxon>Mucoromycota</taxon>
        <taxon>Glomeromycotina</taxon>
        <taxon>Glomeromycetes</taxon>
        <taxon>Diversisporales</taxon>
        <taxon>Diversisporaceae</taxon>
        <taxon>Diversispora</taxon>
    </lineage>
</organism>
<dbReference type="Proteomes" id="UP000266861">
    <property type="component" value="Unassembled WGS sequence"/>
</dbReference>
<dbReference type="EMBL" id="PQFF01000607">
    <property type="protein sequence ID" value="RHZ43935.1"/>
    <property type="molecule type" value="Genomic_DNA"/>
</dbReference>
<accession>A0A397FZ25</accession>
<proteinExistence type="predicted"/>
<keyword evidence="2" id="KW-1185">Reference proteome</keyword>
<dbReference type="OrthoDB" id="2449263at2759"/>
<sequence>MDVHIQEELCNNGHDNMTQSLSLQQKTQTLICNYMVIKMILLMIFCNYRHTEPKIISIQNDIEQYKGESNDITFQNSENEITNLRVGCIFNLWENVDTIIEVYILTIFNNSYNHVLFPNTEEYSPKYRCIPDEILEEIQFLIKHENLPINTQRKLLRAKFSTLSILDCDLTNAIQKYKVKTDVTHNASYLLKMLIQYKSNDPRWFVEFQLDEKNRLIQFF</sequence>
<dbReference type="AlphaFoldDB" id="A0A397FZ25"/>
<protein>
    <submittedName>
        <fullName evidence="1">Uncharacterized protein</fullName>
    </submittedName>
</protein>
<name>A0A397FZ25_9GLOM</name>